<dbReference type="InterPro" id="IPR027417">
    <property type="entry name" value="P-loop_NTPase"/>
</dbReference>
<proteinExistence type="predicted"/>
<dbReference type="Proteomes" id="UP000267017">
    <property type="component" value="Unassembled WGS sequence"/>
</dbReference>
<comment type="caution">
    <text evidence="1">The sequence shown here is derived from an EMBL/GenBank/DDBJ whole genome shotgun (WGS) entry which is preliminary data.</text>
</comment>
<dbReference type="SUPFAM" id="SSF52540">
    <property type="entry name" value="P-loop containing nucleoside triphosphate hydrolases"/>
    <property type="match status" value="1"/>
</dbReference>
<keyword evidence="2" id="KW-1185">Reference proteome</keyword>
<accession>A0A3P3T9Z8</accession>
<evidence type="ECO:0000313" key="1">
    <source>
        <dbReference type="EMBL" id="RRJ54772.1"/>
    </source>
</evidence>
<organism evidence="1 2">
    <name type="scientific">Paenibacillus oralis</name>
    <dbReference type="NCBI Taxonomy" id="2490856"/>
    <lineage>
        <taxon>Bacteria</taxon>
        <taxon>Bacillati</taxon>
        <taxon>Bacillota</taxon>
        <taxon>Bacilli</taxon>
        <taxon>Bacillales</taxon>
        <taxon>Paenibacillaceae</taxon>
        <taxon>Paenibacillus</taxon>
    </lineage>
</organism>
<evidence type="ECO:0000313" key="2">
    <source>
        <dbReference type="Proteomes" id="UP000267017"/>
    </source>
</evidence>
<dbReference type="AlphaFoldDB" id="A0A3P3T9Z8"/>
<reference evidence="1 2" key="1">
    <citation type="submission" date="2018-11" db="EMBL/GenBank/DDBJ databases">
        <title>Genome sequencing of Paenibacillus sp. KCOM 3021 (= ChDC PVNT-B20).</title>
        <authorList>
            <person name="Kook J.-K."/>
            <person name="Park S.-N."/>
            <person name="Lim Y.K."/>
        </authorList>
    </citation>
    <scope>NUCLEOTIDE SEQUENCE [LARGE SCALE GENOMIC DNA]</scope>
    <source>
        <strain evidence="1 2">KCOM 3021</strain>
    </source>
</reference>
<dbReference type="RefSeq" id="WP_128635856.1">
    <property type="nucleotide sequence ID" value="NZ_RRCN01000002.1"/>
</dbReference>
<dbReference type="Gene3D" id="3.40.50.300">
    <property type="entry name" value="P-loop containing nucleotide triphosphate hydrolases"/>
    <property type="match status" value="1"/>
</dbReference>
<sequence>MNSIKINSQNAFYSDSVKGALKADLFSTNLLLVGDINSGRMLAIKNVIDQVVVDGRTVLSIDFSGEFIPYVKSVGGKNVPAPNFTNDLQCENRITNVTFLPPDKNDWAEKFLSKLVNVSPAQYQYIVIDRVDLLFSSVQPDDLSKWFNTLNESNITVIGTSNEVAKISEFYSSLVDKHFKNVLIFRSKYYTDSEHLLPGEALLKTDGEWQDHTLRFAPTSDEWVRYNNQHIRYIHN</sequence>
<gene>
    <name evidence="1" type="ORF">EHV15_34850</name>
</gene>
<protein>
    <submittedName>
        <fullName evidence="1">Uncharacterized protein</fullName>
    </submittedName>
</protein>
<name>A0A3P3T9Z8_9BACL</name>
<dbReference type="EMBL" id="RRCN01000002">
    <property type="protein sequence ID" value="RRJ54772.1"/>
    <property type="molecule type" value="Genomic_DNA"/>
</dbReference>